<evidence type="ECO:0000256" key="2">
    <source>
        <dbReference type="ARBA" id="ARBA00007294"/>
    </source>
</evidence>
<comment type="similarity">
    <text evidence="2 12">Belongs to the CybS family.</text>
</comment>
<feature type="binding site" evidence="10">
    <location>
        <position position="134"/>
    </location>
    <ligand>
        <name>a ubiquinone</name>
        <dbReference type="ChEBI" id="CHEBI:16389"/>
        <note>ligand shared with IP/SDHB</note>
    </ligand>
</feature>
<evidence type="ECO:0000256" key="6">
    <source>
        <dbReference type="ARBA" id="ARBA00022946"/>
    </source>
</evidence>
<keyword evidence="5 12" id="KW-0999">Mitochondrion inner membrane</keyword>
<evidence type="ECO:0000313" key="13">
    <source>
        <dbReference type="EMBL" id="PPJ61112.1"/>
    </source>
</evidence>
<protein>
    <recommendedName>
        <fullName evidence="12">Succinate dehydrogenase [ubiquinone] cytochrome b small subunit</fullName>
    </recommendedName>
</protein>
<dbReference type="PANTHER" id="PTHR13337">
    <property type="entry name" value="SUCCINATE DEHYDROGENASE"/>
    <property type="match status" value="1"/>
</dbReference>
<proteinExistence type="inferred from homology"/>
<feature type="transmembrane region" description="Helical" evidence="12">
    <location>
        <begin position="113"/>
        <end position="134"/>
    </location>
</feature>
<keyword evidence="3" id="KW-0813">Transport</keyword>
<dbReference type="AlphaFoldDB" id="A0A2S6CN23"/>
<keyword evidence="6 12" id="KW-0809">Transit peptide</keyword>
<keyword evidence="11" id="KW-0479">Metal-binding</keyword>
<evidence type="ECO:0000256" key="3">
    <source>
        <dbReference type="ARBA" id="ARBA00022448"/>
    </source>
</evidence>
<dbReference type="EMBL" id="PNEN01000128">
    <property type="protein sequence ID" value="PPJ61112.1"/>
    <property type="molecule type" value="Genomic_DNA"/>
</dbReference>
<comment type="subcellular location">
    <subcellularLocation>
        <location evidence="1 12">Mitochondrion inner membrane</location>
        <topology evidence="1 12">Multi-pass membrane protein</topology>
    </subcellularLocation>
</comment>
<keyword evidence="8 12" id="KW-0496">Mitochondrion</keyword>
<dbReference type="Pfam" id="PF05328">
    <property type="entry name" value="CybS"/>
    <property type="match status" value="1"/>
</dbReference>
<evidence type="ECO:0000256" key="12">
    <source>
        <dbReference type="RuleBase" id="RU364031"/>
    </source>
</evidence>
<reference evidence="14" key="1">
    <citation type="journal article" date="2017" name="bioRxiv">
        <title>Conservation of a gene cluster reveals novel cercosporin biosynthetic mechanisms and extends production to the genus Colletotrichum.</title>
        <authorList>
            <person name="de Jonge R."/>
            <person name="Ebert M.K."/>
            <person name="Huitt-Roehl C.R."/>
            <person name="Pal P."/>
            <person name="Suttle J.C."/>
            <person name="Spanner R.E."/>
            <person name="Neubauer J.D."/>
            <person name="Jurick W.M.II."/>
            <person name="Stott K.A."/>
            <person name="Secor G.A."/>
            <person name="Thomma B.P.H.J."/>
            <person name="Van de Peer Y."/>
            <person name="Townsend C.A."/>
            <person name="Bolton M.D."/>
        </authorList>
    </citation>
    <scope>NUCLEOTIDE SEQUENCE [LARGE SCALE GENOMIC DNA]</scope>
    <source>
        <strain evidence="14">CBS538.71</strain>
    </source>
</reference>
<keyword evidence="14" id="KW-1185">Reference proteome</keyword>
<dbReference type="PANTHER" id="PTHR13337:SF2">
    <property type="entry name" value="SUCCINATE DEHYDROGENASE [UBIQUINONE] CYTOCHROME B SMALL SUBUNIT, MITOCHONDRIAL"/>
    <property type="match status" value="1"/>
</dbReference>
<feature type="transmembrane region" description="Helical" evidence="12">
    <location>
        <begin position="89"/>
        <end position="107"/>
    </location>
</feature>
<dbReference type="GO" id="GO:0046872">
    <property type="term" value="F:metal ion binding"/>
    <property type="evidence" value="ECO:0007669"/>
    <property type="project" value="UniProtKB-KW"/>
</dbReference>
<dbReference type="GO" id="GO:0006099">
    <property type="term" value="P:tricarboxylic acid cycle"/>
    <property type="evidence" value="ECO:0007669"/>
    <property type="project" value="TreeGrafter"/>
</dbReference>
<evidence type="ECO:0000256" key="11">
    <source>
        <dbReference type="PIRSR" id="PIRSR607992-2"/>
    </source>
</evidence>
<evidence type="ECO:0000256" key="7">
    <source>
        <dbReference type="ARBA" id="ARBA00022989"/>
    </source>
</evidence>
<evidence type="ECO:0000256" key="9">
    <source>
        <dbReference type="ARBA" id="ARBA00023136"/>
    </source>
</evidence>
<evidence type="ECO:0000256" key="5">
    <source>
        <dbReference type="ARBA" id="ARBA00022792"/>
    </source>
</evidence>
<keyword evidence="4 12" id="KW-0812">Transmembrane</keyword>
<evidence type="ECO:0000256" key="1">
    <source>
        <dbReference type="ARBA" id="ARBA00004448"/>
    </source>
</evidence>
<gene>
    <name evidence="13" type="ORF">CBER1_04142</name>
</gene>
<organism evidence="13 14">
    <name type="scientific">Cercospora berteroae</name>
    <dbReference type="NCBI Taxonomy" id="357750"/>
    <lineage>
        <taxon>Eukaryota</taxon>
        <taxon>Fungi</taxon>
        <taxon>Dikarya</taxon>
        <taxon>Ascomycota</taxon>
        <taxon>Pezizomycotina</taxon>
        <taxon>Dothideomycetes</taxon>
        <taxon>Dothideomycetidae</taxon>
        <taxon>Mycosphaerellales</taxon>
        <taxon>Mycosphaerellaceae</taxon>
        <taxon>Cercospora</taxon>
    </lineage>
</organism>
<accession>A0A2S6CN23</accession>
<dbReference type="GO" id="GO:0005743">
    <property type="term" value="C:mitochondrial inner membrane"/>
    <property type="evidence" value="ECO:0007669"/>
    <property type="project" value="UniProtKB-SubCell"/>
</dbReference>
<keyword evidence="9 12" id="KW-0472">Membrane</keyword>
<keyword evidence="11" id="KW-0408">Iron</keyword>
<comment type="caution">
    <text evidence="12">Lacks conserved residue(s) required for the propagation of feature annotation.</text>
</comment>
<dbReference type="GO" id="GO:0048039">
    <property type="term" value="F:ubiquinone binding"/>
    <property type="evidence" value="ECO:0007669"/>
    <property type="project" value="TreeGrafter"/>
</dbReference>
<dbReference type="GO" id="GO:0020037">
    <property type="term" value="F:heme binding"/>
    <property type="evidence" value="ECO:0007669"/>
    <property type="project" value="TreeGrafter"/>
</dbReference>
<keyword evidence="7 12" id="KW-1133">Transmembrane helix</keyword>
<evidence type="ECO:0000256" key="4">
    <source>
        <dbReference type="ARBA" id="ARBA00022692"/>
    </source>
</evidence>
<dbReference type="InterPro" id="IPR034804">
    <property type="entry name" value="SQR/QFR_C/D"/>
</dbReference>
<dbReference type="GO" id="GO:0006121">
    <property type="term" value="P:mitochondrial electron transport, succinate to ubiquinone"/>
    <property type="evidence" value="ECO:0007669"/>
    <property type="project" value="TreeGrafter"/>
</dbReference>
<comment type="caution">
    <text evidence="13">The sequence shown here is derived from an EMBL/GenBank/DDBJ whole genome shotgun (WGS) entry which is preliminary data.</text>
</comment>
<feature type="binding site" description="axial binding residue" evidence="11">
    <location>
        <position position="122"/>
    </location>
    <ligand>
        <name>heme b</name>
        <dbReference type="ChEBI" id="CHEBI:60344"/>
        <note>ligand shared with SDHC</note>
    </ligand>
    <ligandPart>
        <name>Fe</name>
        <dbReference type="ChEBI" id="CHEBI:18248"/>
    </ligandPart>
</feature>
<dbReference type="Gene3D" id="1.20.1300.10">
    <property type="entry name" value="Fumarate reductase/succinate dehydrogenase, transmembrane subunit"/>
    <property type="match status" value="1"/>
</dbReference>
<evidence type="ECO:0000256" key="10">
    <source>
        <dbReference type="PIRSR" id="PIRSR607992-1"/>
    </source>
</evidence>
<dbReference type="STRING" id="357750.A0A2S6CN23"/>
<dbReference type="CDD" id="cd03496">
    <property type="entry name" value="SQR_TypeC_CybS"/>
    <property type="match status" value="1"/>
</dbReference>
<dbReference type="OrthoDB" id="18577at2759"/>
<evidence type="ECO:0000256" key="8">
    <source>
        <dbReference type="ARBA" id="ARBA00023128"/>
    </source>
</evidence>
<dbReference type="Proteomes" id="UP000237631">
    <property type="component" value="Unassembled WGS sequence"/>
</dbReference>
<dbReference type="InterPro" id="IPR007992">
    <property type="entry name" value="CybS"/>
</dbReference>
<sequence>MASALRSALLRQAQAASMQRASSSIIASLRASQRTPLTTRVARSAFQTSAARMILPPLPQVVRGGVNDPAPVPDPHPTHGSYHWTMERAISIGLVPLTVMPFAVGSLNPILDGTLIGLTILHTYIGFGAAITDYFPTWRVPKTRKIFDWLNVLMVFVVGWGYYEFETNDVGLTEGIKRIWKAGANARDAEAQLEKKAGGPLDRL</sequence>
<evidence type="ECO:0000313" key="14">
    <source>
        <dbReference type="Proteomes" id="UP000237631"/>
    </source>
</evidence>
<name>A0A2S6CN23_9PEZI</name>